<keyword evidence="3" id="KW-1185">Reference proteome</keyword>
<keyword evidence="1" id="KW-0732">Signal</keyword>
<dbReference type="STRING" id="265719.SAMN04488509_102181"/>
<accession>A0A1G6U5U5</accession>
<dbReference type="AlphaFoldDB" id="A0A1G6U5U5"/>
<reference evidence="2 3" key="1">
    <citation type="submission" date="2016-10" db="EMBL/GenBank/DDBJ databases">
        <authorList>
            <person name="de Groot N.N."/>
        </authorList>
    </citation>
    <scope>NUCLEOTIDE SEQUENCE [LARGE SCALE GENOMIC DNA]</scope>
    <source>
        <strain evidence="2 3">DSM 16957</strain>
    </source>
</reference>
<evidence type="ECO:0000256" key="1">
    <source>
        <dbReference type="SAM" id="SignalP"/>
    </source>
</evidence>
<name>A0A1G6U5U5_9GAMM</name>
<feature type="chain" id="PRO_5011477766" evidence="1">
    <location>
        <begin position="30"/>
        <end position="283"/>
    </location>
</feature>
<evidence type="ECO:0000313" key="2">
    <source>
        <dbReference type="EMBL" id="SDD36738.1"/>
    </source>
</evidence>
<dbReference type="EMBL" id="FNAG01000002">
    <property type="protein sequence ID" value="SDD36738.1"/>
    <property type="molecule type" value="Genomic_DNA"/>
</dbReference>
<sequence length="283" mass="29763">MHLLPHHAQGRWLVSSLLACAVAAGAAHAETLRIDGELKQTVGMLREAVSGDVSCYLQLESDAGETFHESAVFELCEDPSLIGQRLKLSYSVESVLAESCRGDVDCGQSDQVVLVTSARVLRPANSAMAVSLCAPDESIAFDCATGTKRVSVCASADASNVSGSLQYRFGKADGSAPPELAVPDHRAVPRLASRGESTPFAGGGGSWLRFHNGAYAYVVYSGIGRWGAAGETLELQGVQVERDGEAIAALPCTGPLQSALGPDWFERMGVISEGEEFTFPSAE</sequence>
<gene>
    <name evidence="2" type="ORF">SAMN04488509_102181</name>
</gene>
<organism evidence="2 3">
    <name type="scientific">Aquimonas voraii</name>
    <dbReference type="NCBI Taxonomy" id="265719"/>
    <lineage>
        <taxon>Bacteria</taxon>
        <taxon>Pseudomonadati</taxon>
        <taxon>Pseudomonadota</taxon>
        <taxon>Gammaproteobacteria</taxon>
        <taxon>Lysobacterales</taxon>
        <taxon>Lysobacteraceae</taxon>
        <taxon>Aquimonas</taxon>
    </lineage>
</organism>
<dbReference type="Proteomes" id="UP000199603">
    <property type="component" value="Unassembled WGS sequence"/>
</dbReference>
<proteinExistence type="predicted"/>
<evidence type="ECO:0000313" key="3">
    <source>
        <dbReference type="Proteomes" id="UP000199603"/>
    </source>
</evidence>
<protein>
    <submittedName>
        <fullName evidence="2">Uncharacterized protein</fullName>
    </submittedName>
</protein>
<feature type="signal peptide" evidence="1">
    <location>
        <begin position="1"/>
        <end position="29"/>
    </location>
</feature>